<reference evidence="1 2" key="1">
    <citation type="submission" date="2018-03" db="EMBL/GenBank/DDBJ databases">
        <authorList>
            <person name="Keele B.F."/>
        </authorList>
    </citation>
    <scope>NUCLEOTIDE SEQUENCE [LARGE SCALE GENOMIC DNA]</scope>
    <source>
        <strain evidence="1 2">CeCT 8812</strain>
    </source>
</reference>
<sequence length="103" mass="12148">MPAIKRSFVHFCLEERRTLDHLLQAKPSMANIIWIMSRYRSTIYREVRQNWWHDKEVPQADRYWPLTAESLSSDRRACQQKLIGKAALFAAVTNQFRAGQSPK</sequence>
<evidence type="ECO:0000313" key="1">
    <source>
        <dbReference type="EMBL" id="SPF31152.1"/>
    </source>
</evidence>
<accession>A0A2R8AFW7</accession>
<dbReference type="AlphaFoldDB" id="A0A2R8AFW7"/>
<protein>
    <submittedName>
        <fullName evidence="1">Uncharacterized protein</fullName>
    </submittedName>
</protein>
<name>A0A2R8AFW7_9RHOB</name>
<dbReference type="Proteomes" id="UP000244932">
    <property type="component" value="Unassembled WGS sequence"/>
</dbReference>
<organism evidence="1 2">
    <name type="scientific">Pontivivens insulae</name>
    <dbReference type="NCBI Taxonomy" id="1639689"/>
    <lineage>
        <taxon>Bacteria</taxon>
        <taxon>Pseudomonadati</taxon>
        <taxon>Pseudomonadota</taxon>
        <taxon>Alphaproteobacteria</taxon>
        <taxon>Rhodobacterales</taxon>
        <taxon>Paracoccaceae</taxon>
        <taxon>Pontivivens</taxon>
    </lineage>
</organism>
<gene>
    <name evidence="1" type="ORF">POI8812_03503</name>
</gene>
<dbReference type="EMBL" id="OMKW01000005">
    <property type="protein sequence ID" value="SPF31152.1"/>
    <property type="molecule type" value="Genomic_DNA"/>
</dbReference>
<evidence type="ECO:0000313" key="2">
    <source>
        <dbReference type="Proteomes" id="UP000244932"/>
    </source>
</evidence>
<proteinExistence type="predicted"/>
<keyword evidence="2" id="KW-1185">Reference proteome</keyword>